<evidence type="ECO:0000259" key="7">
    <source>
        <dbReference type="PROSITE" id="PS51469"/>
    </source>
</evidence>
<dbReference type="SUPFAM" id="SSF53649">
    <property type="entry name" value="Alkaline phosphatase-like"/>
    <property type="match status" value="1"/>
</dbReference>
<proteinExistence type="predicted"/>
<dbReference type="AlphaFoldDB" id="A0A507D7S2"/>
<reference evidence="8 9" key="1">
    <citation type="journal article" date="2019" name="Sci. Rep.">
        <title>Comparative genomics of chytrid fungi reveal insights into the obligate biotrophic and pathogenic lifestyle of Synchytrium endobioticum.</title>
        <authorList>
            <person name="van de Vossenberg B.T.L.H."/>
            <person name="Warris S."/>
            <person name="Nguyen H.D.T."/>
            <person name="van Gent-Pelzer M.P.E."/>
            <person name="Joly D.L."/>
            <person name="van de Geest H.C."/>
            <person name="Bonants P.J.M."/>
            <person name="Smith D.S."/>
            <person name="Levesque C.A."/>
            <person name="van der Lee T.A.J."/>
        </authorList>
    </citation>
    <scope>NUCLEOTIDE SEQUENCE [LARGE SCALE GENOMIC DNA]</scope>
    <source>
        <strain evidence="8 9">MB42</strain>
    </source>
</reference>
<comment type="caution">
    <text evidence="8">The sequence shown here is derived from an EMBL/GenBank/DDBJ whole genome shotgun (WGS) entry which is preliminary data.</text>
</comment>
<feature type="binding site" evidence="6">
    <location>
        <position position="459"/>
    </location>
    <ligand>
        <name>Zn(2+)</name>
        <dbReference type="ChEBI" id="CHEBI:29105"/>
        <label>2</label>
    </ligand>
</feature>
<comment type="subcellular location">
    <subcellularLocation>
        <location evidence="1">Membrane</location>
    </subcellularLocation>
</comment>
<accession>A0A507D7S2</accession>
<dbReference type="EC" id="3.1.3.1" evidence="2"/>
<keyword evidence="5" id="KW-0472">Membrane</keyword>
<dbReference type="STRING" id="286115.A0A507D7S2"/>
<evidence type="ECO:0000256" key="2">
    <source>
        <dbReference type="ARBA" id="ARBA00012647"/>
    </source>
</evidence>
<dbReference type="Proteomes" id="UP000317494">
    <property type="component" value="Unassembled WGS sequence"/>
</dbReference>
<evidence type="ECO:0000256" key="4">
    <source>
        <dbReference type="ARBA" id="ARBA00022989"/>
    </source>
</evidence>
<protein>
    <recommendedName>
        <fullName evidence="2">alkaline phosphatase</fullName>
        <ecNumber evidence="2">3.1.3.1</ecNumber>
    </recommendedName>
</protein>
<dbReference type="GO" id="GO:0043495">
    <property type="term" value="F:protein-membrane adaptor activity"/>
    <property type="evidence" value="ECO:0007669"/>
    <property type="project" value="TreeGrafter"/>
</dbReference>
<dbReference type="PANTHER" id="PTHR12911:SF8">
    <property type="entry name" value="KLAROID PROTEIN-RELATED"/>
    <property type="match status" value="1"/>
</dbReference>
<evidence type="ECO:0000256" key="6">
    <source>
        <dbReference type="PIRSR" id="PIRSR601952-2"/>
    </source>
</evidence>
<comment type="cofactor">
    <cofactor evidence="6">
        <name>Zn(2+)</name>
        <dbReference type="ChEBI" id="CHEBI:29105"/>
    </cofactor>
    <text evidence="6">Binds 2 Zn(2+) ions.</text>
</comment>
<dbReference type="EMBL" id="QEAN01000113">
    <property type="protein sequence ID" value="TPX47602.1"/>
    <property type="molecule type" value="Genomic_DNA"/>
</dbReference>
<evidence type="ECO:0000256" key="3">
    <source>
        <dbReference type="ARBA" id="ARBA00022692"/>
    </source>
</evidence>
<dbReference type="InterPro" id="IPR017850">
    <property type="entry name" value="Alkaline_phosphatase_core_sf"/>
</dbReference>
<dbReference type="Gene3D" id="3.40.720.10">
    <property type="entry name" value="Alkaline Phosphatase, subunit A"/>
    <property type="match status" value="1"/>
</dbReference>
<dbReference type="GO" id="GO:0034993">
    <property type="term" value="C:meiotic nuclear membrane microtubule tethering complex"/>
    <property type="evidence" value="ECO:0007669"/>
    <property type="project" value="TreeGrafter"/>
</dbReference>
<evidence type="ECO:0000256" key="1">
    <source>
        <dbReference type="ARBA" id="ARBA00004370"/>
    </source>
</evidence>
<dbReference type="PROSITE" id="PS51469">
    <property type="entry name" value="SUN"/>
    <property type="match status" value="1"/>
</dbReference>
<dbReference type="Gene3D" id="1.10.60.40">
    <property type="match status" value="1"/>
</dbReference>
<dbReference type="Gene3D" id="2.60.120.260">
    <property type="entry name" value="Galactose-binding domain-like"/>
    <property type="match status" value="1"/>
</dbReference>
<name>A0A507D7S2_9FUNG</name>
<dbReference type="Pfam" id="PF07738">
    <property type="entry name" value="Sad1_UNC"/>
    <property type="match status" value="1"/>
</dbReference>
<sequence>MSVPRRAILISCIDELVFRRLAWISTTIMGDIKRYGTMDDNRQDLERTNGVMSDEILFVHIIYEDEEDVPDEHQGTKGREYLLSAVLFAVIAMVAYHSKYQKGDNWAAAFVGGRSLDVLDREPSKNVSFDGISYLNDSLCRLVDASYEWAQVYEPARRASKYTNSDSNTVEDMAAGTQSISTQSPLSPERTPIDTTLPNYASYSSGARIIQTSPSYARKPTSATLSLLHRTFGLSIYSHPPRVMLESNNQPGICYALAGHGGYLIIQLARQIHLDSVGIYHLDRNVAFASESDGNGLGLTMASAMREFEVWGGNSGDSLASVASGVGAGAGAGGESSGLARWLGSFVYDGVKGGEQVFRLAHPASDSEVCSPNSRGTSYIATHSTVCTEVVALHLIAKYPAGAPEDVIRRILAEWWAIPVASAADVECLMRGPGLRELDAFLAKMLSDRAEVGWSTHGHSGGDAALYAYGRGTESLKGNMDNTEVGKFLAQYLEVDLDAVTARLQAARPRAARTNHVVTMADMG</sequence>
<dbReference type="Pfam" id="PF00245">
    <property type="entry name" value="Alk_phosphatase"/>
    <property type="match status" value="1"/>
</dbReference>
<organism evidence="8 9">
    <name type="scientific">Synchytrium endobioticum</name>
    <dbReference type="NCBI Taxonomy" id="286115"/>
    <lineage>
        <taxon>Eukaryota</taxon>
        <taxon>Fungi</taxon>
        <taxon>Fungi incertae sedis</taxon>
        <taxon>Chytridiomycota</taxon>
        <taxon>Chytridiomycota incertae sedis</taxon>
        <taxon>Chytridiomycetes</taxon>
        <taxon>Synchytriales</taxon>
        <taxon>Synchytriaceae</taxon>
        <taxon>Synchytrium</taxon>
    </lineage>
</organism>
<feature type="domain" description="SUN" evidence="7">
    <location>
        <begin position="206"/>
        <end position="398"/>
    </location>
</feature>
<dbReference type="GO" id="GO:0004035">
    <property type="term" value="F:alkaline phosphatase activity"/>
    <property type="evidence" value="ECO:0007669"/>
    <property type="project" value="UniProtKB-EC"/>
</dbReference>
<evidence type="ECO:0000256" key="5">
    <source>
        <dbReference type="ARBA" id="ARBA00023136"/>
    </source>
</evidence>
<keyword evidence="6" id="KW-0479">Metal-binding</keyword>
<dbReference type="InterPro" id="IPR045119">
    <property type="entry name" value="SUN1-5"/>
</dbReference>
<evidence type="ECO:0000313" key="8">
    <source>
        <dbReference type="EMBL" id="TPX47602.1"/>
    </source>
</evidence>
<keyword evidence="9" id="KW-1185">Reference proteome</keyword>
<dbReference type="GO" id="GO:0046872">
    <property type="term" value="F:metal ion binding"/>
    <property type="evidence" value="ECO:0007669"/>
    <property type="project" value="UniProtKB-KW"/>
</dbReference>
<dbReference type="VEuPathDB" id="FungiDB:SeMB42_g03265"/>
<keyword evidence="6" id="KW-0862">Zinc</keyword>
<evidence type="ECO:0000313" key="9">
    <source>
        <dbReference type="Proteomes" id="UP000317494"/>
    </source>
</evidence>
<dbReference type="PANTHER" id="PTHR12911">
    <property type="entry name" value="SAD1/UNC-84-LIKE PROTEIN-RELATED"/>
    <property type="match status" value="1"/>
</dbReference>
<dbReference type="InterPro" id="IPR001952">
    <property type="entry name" value="Alkaline_phosphatase"/>
</dbReference>
<keyword evidence="3" id="KW-0812">Transmembrane</keyword>
<dbReference type="InterPro" id="IPR012919">
    <property type="entry name" value="SUN_dom"/>
</dbReference>
<keyword evidence="4" id="KW-1133">Transmembrane helix</keyword>
<gene>
    <name evidence="8" type="primary">PHO8</name>
    <name evidence="8" type="ORF">SeMB42_g03265</name>
</gene>